<protein>
    <recommendedName>
        <fullName evidence="2">Fibrinogen C-terminal domain-containing protein</fullName>
    </recommendedName>
</protein>
<gene>
    <name evidence="3" type="ORF">CAPTEDRAFT_6284</name>
</gene>
<dbReference type="AlphaFoldDB" id="R7V4I6"/>
<dbReference type="InterPro" id="IPR050373">
    <property type="entry name" value="Fibrinogen_C-term_domain"/>
</dbReference>
<dbReference type="CDD" id="cd00087">
    <property type="entry name" value="FReD"/>
    <property type="match status" value="1"/>
</dbReference>
<evidence type="ECO:0000313" key="4">
    <source>
        <dbReference type="EnsemblMetazoa" id="CapteP6284"/>
    </source>
</evidence>
<evidence type="ECO:0000313" key="3">
    <source>
        <dbReference type="EMBL" id="ELU13489.1"/>
    </source>
</evidence>
<dbReference type="PROSITE" id="PS51406">
    <property type="entry name" value="FIBRINOGEN_C_2"/>
    <property type="match status" value="1"/>
</dbReference>
<proteinExistence type="predicted"/>
<reference evidence="3 5" key="2">
    <citation type="journal article" date="2013" name="Nature">
        <title>Insights into bilaterian evolution from three spiralian genomes.</title>
        <authorList>
            <person name="Simakov O."/>
            <person name="Marletaz F."/>
            <person name="Cho S.J."/>
            <person name="Edsinger-Gonzales E."/>
            <person name="Havlak P."/>
            <person name="Hellsten U."/>
            <person name="Kuo D.H."/>
            <person name="Larsson T."/>
            <person name="Lv J."/>
            <person name="Arendt D."/>
            <person name="Savage R."/>
            <person name="Osoegawa K."/>
            <person name="de Jong P."/>
            <person name="Grimwood J."/>
            <person name="Chapman J.A."/>
            <person name="Shapiro H."/>
            <person name="Aerts A."/>
            <person name="Otillar R.P."/>
            <person name="Terry A.Y."/>
            <person name="Boore J.L."/>
            <person name="Grigoriev I.V."/>
            <person name="Lindberg D.R."/>
            <person name="Seaver E.C."/>
            <person name="Weisblat D.A."/>
            <person name="Putnam N.H."/>
            <person name="Rokhsar D.S."/>
        </authorList>
    </citation>
    <scope>NUCLEOTIDE SEQUENCE</scope>
    <source>
        <strain evidence="3 5">I ESC-2004</strain>
    </source>
</reference>
<dbReference type="InterPro" id="IPR002181">
    <property type="entry name" value="Fibrinogen_a/b/g_C_dom"/>
</dbReference>
<evidence type="ECO:0000313" key="5">
    <source>
        <dbReference type="Proteomes" id="UP000014760"/>
    </source>
</evidence>
<sequence>MRVYCDMTTDGSGWLVFQRRQDGSQDFYLNWDEYAAGFGDLNREFWLAWTSGTLGARQGSLRSGSEAEKFNLTIGGYSGTAGNGMYVHNGSAFTTKDQDNDLRYGLNCALYYSGAWWYNACYHSNLNGVFLNGVYAGVQRGVTWNKWKGDLYSMPFSEMKIRPIG</sequence>
<dbReference type="STRING" id="283909.R7V4I6"/>
<evidence type="ECO:0000259" key="2">
    <source>
        <dbReference type="PROSITE" id="PS51406"/>
    </source>
</evidence>
<dbReference type="OrthoDB" id="7735550at2759"/>
<organism evidence="3">
    <name type="scientific">Capitella teleta</name>
    <name type="common">Polychaete worm</name>
    <dbReference type="NCBI Taxonomy" id="283909"/>
    <lineage>
        <taxon>Eukaryota</taxon>
        <taxon>Metazoa</taxon>
        <taxon>Spiralia</taxon>
        <taxon>Lophotrochozoa</taxon>
        <taxon>Annelida</taxon>
        <taxon>Polychaeta</taxon>
        <taxon>Sedentaria</taxon>
        <taxon>Scolecida</taxon>
        <taxon>Capitellidae</taxon>
        <taxon>Capitella</taxon>
    </lineage>
</organism>
<dbReference type="SUPFAM" id="SSF56496">
    <property type="entry name" value="Fibrinogen C-terminal domain-like"/>
    <property type="match status" value="1"/>
</dbReference>
<dbReference type="InterPro" id="IPR036056">
    <property type="entry name" value="Fibrinogen-like_C"/>
</dbReference>
<dbReference type="InterPro" id="IPR014716">
    <property type="entry name" value="Fibrinogen_a/b/g_C_1"/>
</dbReference>
<dbReference type="HOGENOM" id="CLU_038628_6_2_1"/>
<dbReference type="EMBL" id="KB295185">
    <property type="protein sequence ID" value="ELU13489.1"/>
    <property type="molecule type" value="Genomic_DNA"/>
</dbReference>
<dbReference type="Proteomes" id="UP000014760">
    <property type="component" value="Unassembled WGS sequence"/>
</dbReference>
<dbReference type="EMBL" id="AMQN01005134">
    <property type="status" value="NOT_ANNOTATED_CDS"/>
    <property type="molecule type" value="Genomic_DNA"/>
</dbReference>
<dbReference type="PROSITE" id="PS00514">
    <property type="entry name" value="FIBRINOGEN_C_1"/>
    <property type="match status" value="1"/>
</dbReference>
<dbReference type="Pfam" id="PF00147">
    <property type="entry name" value="Fibrinogen_C"/>
    <property type="match status" value="2"/>
</dbReference>
<keyword evidence="5" id="KW-1185">Reference proteome</keyword>
<name>R7V4I6_CAPTE</name>
<dbReference type="GO" id="GO:0005615">
    <property type="term" value="C:extracellular space"/>
    <property type="evidence" value="ECO:0007669"/>
    <property type="project" value="TreeGrafter"/>
</dbReference>
<evidence type="ECO:0000256" key="1">
    <source>
        <dbReference type="ARBA" id="ARBA00023157"/>
    </source>
</evidence>
<dbReference type="Gene3D" id="3.90.215.10">
    <property type="entry name" value="Gamma Fibrinogen, chain A, domain 1"/>
    <property type="match status" value="2"/>
</dbReference>
<reference evidence="4" key="3">
    <citation type="submission" date="2015-06" db="UniProtKB">
        <authorList>
            <consortium name="EnsemblMetazoa"/>
        </authorList>
    </citation>
    <scope>IDENTIFICATION</scope>
</reference>
<dbReference type="PANTHER" id="PTHR19143">
    <property type="entry name" value="FIBRINOGEN/TENASCIN/ANGIOPOEITIN"/>
    <property type="match status" value="1"/>
</dbReference>
<dbReference type="InterPro" id="IPR020837">
    <property type="entry name" value="Fibrinogen_CS"/>
</dbReference>
<accession>R7V4I6</accession>
<feature type="domain" description="Fibrinogen C-terminal" evidence="2">
    <location>
        <begin position="1"/>
        <end position="165"/>
    </location>
</feature>
<dbReference type="EnsemblMetazoa" id="CapteT6284">
    <property type="protein sequence ID" value="CapteP6284"/>
    <property type="gene ID" value="CapteG6284"/>
</dbReference>
<dbReference type="OMA" id="NGQYHID"/>
<dbReference type="SMART" id="SM00186">
    <property type="entry name" value="FBG"/>
    <property type="match status" value="1"/>
</dbReference>
<reference evidence="5" key="1">
    <citation type="submission" date="2012-12" db="EMBL/GenBank/DDBJ databases">
        <authorList>
            <person name="Hellsten U."/>
            <person name="Grimwood J."/>
            <person name="Chapman J.A."/>
            <person name="Shapiro H."/>
            <person name="Aerts A."/>
            <person name="Otillar R.P."/>
            <person name="Terry A.Y."/>
            <person name="Boore J.L."/>
            <person name="Simakov O."/>
            <person name="Marletaz F."/>
            <person name="Cho S.-J."/>
            <person name="Edsinger-Gonzales E."/>
            <person name="Havlak P."/>
            <person name="Kuo D.-H."/>
            <person name="Larsson T."/>
            <person name="Lv J."/>
            <person name="Arendt D."/>
            <person name="Savage R."/>
            <person name="Osoegawa K."/>
            <person name="de Jong P."/>
            <person name="Lindberg D.R."/>
            <person name="Seaver E.C."/>
            <person name="Weisblat D.A."/>
            <person name="Putnam N.H."/>
            <person name="Grigoriev I.V."/>
            <person name="Rokhsar D.S."/>
        </authorList>
    </citation>
    <scope>NUCLEOTIDE SEQUENCE</scope>
    <source>
        <strain evidence="5">I ESC-2004</strain>
    </source>
</reference>
<keyword evidence="1" id="KW-1015">Disulfide bond</keyword>